<dbReference type="GO" id="GO:0043824">
    <property type="term" value="F:succinylglutamate-semialdehyde dehydrogenase activity"/>
    <property type="evidence" value="ECO:0007669"/>
    <property type="project" value="UniProtKB-EC"/>
</dbReference>
<dbReference type="PROSITE" id="PS00070">
    <property type="entry name" value="ALDEHYDE_DEHYDR_CYS"/>
    <property type="match status" value="1"/>
</dbReference>
<dbReference type="Proteomes" id="UP000003374">
    <property type="component" value="Unassembled WGS sequence"/>
</dbReference>
<dbReference type="AlphaFoldDB" id="A4BQG7"/>
<keyword evidence="9" id="KW-1185">Reference proteome</keyword>
<feature type="compositionally biased region" description="Polar residues" evidence="6">
    <location>
        <begin position="12"/>
        <end position="23"/>
    </location>
</feature>
<comment type="pathway">
    <text evidence="4">Amino-acid degradation; L-arginine degradation via AST pathway; L-glutamate and succinate from L-arginine: step 4/5.</text>
</comment>
<dbReference type="GO" id="GO:0019544">
    <property type="term" value="P:L-arginine catabolic process to L-glutamate"/>
    <property type="evidence" value="ECO:0007669"/>
    <property type="project" value="UniProtKB-UniRule"/>
</dbReference>
<feature type="region of interest" description="Disordered" evidence="6">
    <location>
        <begin position="1"/>
        <end position="27"/>
    </location>
</feature>
<dbReference type="Gene3D" id="3.40.605.10">
    <property type="entry name" value="Aldehyde Dehydrogenase, Chain A, domain 1"/>
    <property type="match status" value="1"/>
</dbReference>
<gene>
    <name evidence="4" type="primary">astD</name>
    <name evidence="8" type="ORF">NB231_05501</name>
</gene>
<dbReference type="GO" id="GO:0019545">
    <property type="term" value="P:L-arginine catabolic process to succinate"/>
    <property type="evidence" value="ECO:0007669"/>
    <property type="project" value="UniProtKB-UniRule"/>
</dbReference>
<evidence type="ECO:0000313" key="8">
    <source>
        <dbReference type="EMBL" id="EAR21817.1"/>
    </source>
</evidence>
<comment type="similarity">
    <text evidence="4">Belongs to the aldehyde dehydrogenase family. AstD subfamily.</text>
</comment>
<dbReference type="InterPro" id="IPR029510">
    <property type="entry name" value="Ald_DH_CS_GLU"/>
</dbReference>
<dbReference type="PANTHER" id="PTHR43353">
    <property type="entry name" value="SUCCINATE-SEMIALDEHYDE DEHYDROGENASE, MITOCHONDRIAL"/>
    <property type="match status" value="1"/>
</dbReference>
<evidence type="ECO:0000256" key="1">
    <source>
        <dbReference type="ARBA" id="ARBA00022503"/>
    </source>
</evidence>
<evidence type="ECO:0000256" key="3">
    <source>
        <dbReference type="ARBA" id="ARBA00023027"/>
    </source>
</evidence>
<dbReference type="FunFam" id="3.40.605.10:FF:000010">
    <property type="entry name" value="N-succinylglutamate 5-semialdehyde dehydrogenase"/>
    <property type="match status" value="1"/>
</dbReference>
<dbReference type="InterPro" id="IPR016163">
    <property type="entry name" value="Ald_DH_C"/>
</dbReference>
<feature type="compositionally biased region" description="Pro residues" evidence="6">
    <location>
        <begin position="1"/>
        <end position="11"/>
    </location>
</feature>
<dbReference type="HOGENOM" id="CLU_005391_1_0_6"/>
<sequence>MLRRPIQPPPGKQSSAAHQGSSMQRKDQLIGSDWVVGDGVAFDSRDPASNEVLWEGAQASTEQVGQAVQAAHAAFDGWSERGFNERLQIVRRFGNRLETDKRALAEIISRETGKPTWEALTEVAAMIGKIDLSARAYKERTGLREREIDAGRSILRHKAHGVIAVFGPFNFPGHLPNGHIIPALLAGNTVVFKPSELTPLCAEHVLRLWLQAGLPSGVINLVQGGREVGGALAAEAGIDGLLFTGSAATGRLLHRQFAEQPGKILALEMGGNNPLIVMPGVDIRPAVYSIIQSAYLTAGQRCSCARRLYLPQGEAGDELLDALLEAVAGLRVGSWLDAETPFMGPVISVAAATGLLAAQAQLEQLGGRALLAMRRLREATGLLSPGLMDVGAITELPDEEYFGPFLQVARYDTFEQAITLANATRFGLSAGLLGGRQSDFERFFRRIRAGIVNWNRPLTGASSAAPFGGVGCSGNHRPSAYYAADYCAYPVASLQADKLTLPERLSPGIKL</sequence>
<dbReference type="CDD" id="cd07095">
    <property type="entry name" value="ALDH_SGSD_AstD"/>
    <property type="match status" value="1"/>
</dbReference>
<dbReference type="InterPro" id="IPR015590">
    <property type="entry name" value="Aldehyde_DH_dom"/>
</dbReference>
<feature type="active site" evidence="4 5">
    <location>
        <position position="268"/>
    </location>
</feature>
<dbReference type="InterPro" id="IPR017649">
    <property type="entry name" value="SuccinylGlu_semiald_DH_AstD"/>
</dbReference>
<dbReference type="InterPro" id="IPR050740">
    <property type="entry name" value="Aldehyde_DH_Superfamily"/>
</dbReference>
<evidence type="ECO:0000259" key="7">
    <source>
        <dbReference type="Pfam" id="PF00171"/>
    </source>
</evidence>
<dbReference type="NCBIfam" id="NF006992">
    <property type="entry name" value="PRK09457.1"/>
    <property type="match status" value="1"/>
</dbReference>
<keyword evidence="1 4" id="KW-0056">Arginine metabolism</keyword>
<comment type="function">
    <text evidence="4">Catalyzes the NAD-dependent reduction of succinylglutamate semialdehyde into succinylglutamate.</text>
</comment>
<keyword evidence="3 4" id="KW-0520">NAD</keyword>
<comment type="catalytic activity">
    <reaction evidence="4">
        <text>N-succinyl-L-glutamate 5-semialdehyde + NAD(+) + H2O = N-succinyl-L-glutamate + NADH + 2 H(+)</text>
        <dbReference type="Rhea" id="RHEA:10812"/>
        <dbReference type="ChEBI" id="CHEBI:15377"/>
        <dbReference type="ChEBI" id="CHEBI:15378"/>
        <dbReference type="ChEBI" id="CHEBI:57540"/>
        <dbReference type="ChEBI" id="CHEBI:57945"/>
        <dbReference type="ChEBI" id="CHEBI:58520"/>
        <dbReference type="ChEBI" id="CHEBI:58763"/>
        <dbReference type="EC" id="1.2.1.71"/>
    </reaction>
</comment>
<dbReference type="Pfam" id="PF00171">
    <property type="entry name" value="Aldedh"/>
    <property type="match status" value="1"/>
</dbReference>
<dbReference type="InterPro" id="IPR016161">
    <property type="entry name" value="Ald_DH/histidinol_DH"/>
</dbReference>
<reference evidence="8 9" key="1">
    <citation type="submission" date="2006-02" db="EMBL/GenBank/DDBJ databases">
        <authorList>
            <person name="Waterbury J."/>
            <person name="Ferriera S."/>
            <person name="Johnson J."/>
            <person name="Kravitz S."/>
            <person name="Halpern A."/>
            <person name="Remington K."/>
            <person name="Beeson K."/>
            <person name="Tran B."/>
            <person name="Rogers Y.-H."/>
            <person name="Friedman R."/>
            <person name="Venter J.C."/>
        </authorList>
    </citation>
    <scope>NUCLEOTIDE SEQUENCE [LARGE SCALE GENOMIC DNA]</scope>
    <source>
        <strain evidence="8 9">Nb-231</strain>
    </source>
</reference>
<evidence type="ECO:0000256" key="6">
    <source>
        <dbReference type="SAM" id="MobiDB-lite"/>
    </source>
</evidence>
<dbReference type="HAMAP" id="MF_01174">
    <property type="entry name" value="Aldedh_AstD"/>
    <property type="match status" value="1"/>
</dbReference>
<feature type="domain" description="Aldehyde dehydrogenase" evidence="7">
    <location>
        <begin position="34"/>
        <end position="485"/>
    </location>
</feature>
<evidence type="ECO:0000313" key="9">
    <source>
        <dbReference type="Proteomes" id="UP000003374"/>
    </source>
</evidence>
<protein>
    <recommendedName>
        <fullName evidence="4">N-succinylglutamate 5-semialdehyde dehydrogenase</fullName>
        <ecNumber evidence="4">1.2.1.71</ecNumber>
    </recommendedName>
    <alternativeName>
        <fullName evidence="4">Succinylglutamic semialdehyde dehydrogenase</fullName>
        <shortName evidence="4">SGSD</shortName>
    </alternativeName>
</protein>
<feature type="active site" evidence="4">
    <location>
        <position position="302"/>
    </location>
</feature>
<dbReference type="UniPathway" id="UPA00185">
    <property type="reaction ID" value="UER00282"/>
</dbReference>
<dbReference type="EMBL" id="AAOF01000005">
    <property type="protein sequence ID" value="EAR21817.1"/>
    <property type="molecule type" value="Genomic_DNA"/>
</dbReference>
<dbReference type="NCBIfam" id="TIGR03240">
    <property type="entry name" value="arg_catab_astD"/>
    <property type="match status" value="1"/>
</dbReference>
<dbReference type="PROSITE" id="PS00687">
    <property type="entry name" value="ALDEHYDE_DEHYDR_GLU"/>
    <property type="match status" value="1"/>
</dbReference>
<dbReference type="STRING" id="314278.NB231_05501"/>
<evidence type="ECO:0000256" key="5">
    <source>
        <dbReference type="PROSITE-ProRule" id="PRU10007"/>
    </source>
</evidence>
<dbReference type="PANTHER" id="PTHR43353:SF3">
    <property type="entry name" value="ALDEHYDE DEHYDROGENASE-RELATED"/>
    <property type="match status" value="1"/>
</dbReference>
<dbReference type="InterPro" id="IPR016160">
    <property type="entry name" value="Ald_DH_CS_CYS"/>
</dbReference>
<comment type="caution">
    <text evidence="8">The sequence shown here is derived from an EMBL/GenBank/DDBJ whole genome shotgun (WGS) entry which is preliminary data.</text>
</comment>
<evidence type="ECO:0000256" key="2">
    <source>
        <dbReference type="ARBA" id="ARBA00023002"/>
    </source>
</evidence>
<feature type="binding site" evidence="4">
    <location>
        <begin position="245"/>
        <end position="250"/>
    </location>
    <ligand>
        <name>NAD(+)</name>
        <dbReference type="ChEBI" id="CHEBI:57540"/>
    </ligand>
</feature>
<dbReference type="InterPro" id="IPR016162">
    <property type="entry name" value="Ald_DH_N"/>
</dbReference>
<dbReference type="Gene3D" id="3.40.309.10">
    <property type="entry name" value="Aldehyde Dehydrogenase, Chain A, domain 2"/>
    <property type="match status" value="1"/>
</dbReference>
<dbReference type="eggNOG" id="COG1012">
    <property type="taxonomic scope" value="Bacteria"/>
</dbReference>
<keyword evidence="2 4" id="KW-0560">Oxidoreductase</keyword>
<dbReference type="SUPFAM" id="SSF53720">
    <property type="entry name" value="ALDH-like"/>
    <property type="match status" value="1"/>
</dbReference>
<proteinExistence type="inferred from homology"/>
<name>A4BQG7_9GAMM</name>
<accession>A4BQG7</accession>
<evidence type="ECO:0000256" key="4">
    <source>
        <dbReference type="HAMAP-Rule" id="MF_01174"/>
    </source>
</evidence>
<organism evidence="8 9">
    <name type="scientific">Nitrococcus mobilis Nb-231</name>
    <dbReference type="NCBI Taxonomy" id="314278"/>
    <lineage>
        <taxon>Bacteria</taxon>
        <taxon>Pseudomonadati</taxon>
        <taxon>Pseudomonadota</taxon>
        <taxon>Gammaproteobacteria</taxon>
        <taxon>Chromatiales</taxon>
        <taxon>Ectothiorhodospiraceae</taxon>
        <taxon>Nitrococcus</taxon>
    </lineage>
</organism>
<dbReference type="EC" id="1.2.1.71" evidence="4"/>